<evidence type="ECO:0000256" key="4">
    <source>
        <dbReference type="ARBA" id="ARBA00023136"/>
    </source>
</evidence>
<sequence length="483" mass="54009">MFINSRRHLFQLPLIVLVAAFLVLDFSLLFINLTLSQRLESNTELINLAGRQRMLSQRIAKDLVVLTTMADTELTDASRTQLIANIDLFEHTLDAFENGGETLDAAGKPVTLDALTDDYAQQLIADARSIWQPVIDCEQCFAKGEVPDSHKVMQFAASGSRQLLELMNDLTIHAQNISLNNINRLRLAQISIFVLVLINFFAILYRMTAINRLTKHTQQQLMELTRHLREGVFLIDAQQTIVFANKTACLLLDESENDLIGTPIHRWLGTINGLTNIQLTGRYFDVCTALVSTSPKELRMISLSDITEQVNLKNQSTTDPLTGLLNRIGLSERYQHLCHQQHPIACLFLDLDGFKLVNDQYGHAIGDLVLHIIAKRFEGCLKSTDAIARIGGDEFVIVFPAPGHPSDLDELCDRLESAVKRPIQVEQHVANVGVSIGLTLAEPDTLSLDQLLMQADRAMYRVKSTRKSKPSTEQEASQASEEN</sequence>
<evidence type="ECO:0000259" key="7">
    <source>
        <dbReference type="PROSITE" id="PS50112"/>
    </source>
</evidence>
<protein>
    <submittedName>
        <fullName evidence="9">Signal transduction protein containing a membrane domain an EAL and a GGDEF domain-like</fullName>
    </submittedName>
</protein>
<dbReference type="SMART" id="SM00091">
    <property type="entry name" value="PAS"/>
    <property type="match status" value="1"/>
</dbReference>
<comment type="caution">
    <text evidence="9">The sequence shown here is derived from an EMBL/GenBank/DDBJ whole genome shotgun (WGS) entry which is preliminary data.</text>
</comment>
<dbReference type="HOGENOM" id="CLU_564830_0_0_6"/>
<feature type="domain" description="PAS" evidence="7">
    <location>
        <begin position="217"/>
        <end position="261"/>
    </location>
</feature>
<dbReference type="Gene3D" id="3.30.450.20">
    <property type="entry name" value="PAS domain"/>
    <property type="match status" value="1"/>
</dbReference>
<dbReference type="InterPro" id="IPR052163">
    <property type="entry name" value="DGC-Regulatory_Protein"/>
</dbReference>
<evidence type="ECO:0000259" key="8">
    <source>
        <dbReference type="PROSITE" id="PS50887"/>
    </source>
</evidence>
<dbReference type="CDD" id="cd00130">
    <property type="entry name" value="PAS"/>
    <property type="match status" value="1"/>
</dbReference>
<dbReference type="PROSITE" id="PS50112">
    <property type="entry name" value="PAS"/>
    <property type="match status" value="1"/>
</dbReference>
<evidence type="ECO:0000256" key="2">
    <source>
        <dbReference type="ARBA" id="ARBA00022692"/>
    </source>
</evidence>
<feature type="transmembrane region" description="Helical" evidence="6">
    <location>
        <begin position="187"/>
        <end position="205"/>
    </location>
</feature>
<dbReference type="Pfam" id="PF00990">
    <property type="entry name" value="GGDEF"/>
    <property type="match status" value="1"/>
</dbReference>
<evidence type="ECO:0000256" key="6">
    <source>
        <dbReference type="SAM" id="Phobius"/>
    </source>
</evidence>
<keyword evidence="3 6" id="KW-1133">Transmembrane helix</keyword>
<dbReference type="OrthoDB" id="9812260at2"/>
<dbReference type="InterPro" id="IPR035965">
    <property type="entry name" value="PAS-like_dom_sf"/>
</dbReference>
<dbReference type="PROSITE" id="PS50887">
    <property type="entry name" value="GGDEF"/>
    <property type="match status" value="1"/>
</dbReference>
<dbReference type="Pfam" id="PF13675">
    <property type="entry name" value="PilJ"/>
    <property type="match status" value="1"/>
</dbReference>
<dbReference type="Gene3D" id="3.30.70.270">
    <property type="match status" value="1"/>
</dbReference>
<name>A4BJ07_9GAMM</name>
<dbReference type="InterPro" id="IPR000160">
    <property type="entry name" value="GGDEF_dom"/>
</dbReference>
<dbReference type="InterPro" id="IPR029095">
    <property type="entry name" value="NarX-like_N"/>
</dbReference>
<gene>
    <name evidence="9" type="ORF">MED297_08531</name>
</gene>
<evidence type="ECO:0000256" key="3">
    <source>
        <dbReference type="ARBA" id="ARBA00022989"/>
    </source>
</evidence>
<organism evidence="9 10">
    <name type="scientific">Reinekea blandensis MED297</name>
    <dbReference type="NCBI Taxonomy" id="314283"/>
    <lineage>
        <taxon>Bacteria</taxon>
        <taxon>Pseudomonadati</taxon>
        <taxon>Pseudomonadota</taxon>
        <taxon>Gammaproteobacteria</taxon>
        <taxon>Oceanospirillales</taxon>
        <taxon>Saccharospirillaceae</taxon>
        <taxon>Reinekea</taxon>
    </lineage>
</organism>
<evidence type="ECO:0000256" key="5">
    <source>
        <dbReference type="SAM" id="MobiDB-lite"/>
    </source>
</evidence>
<dbReference type="Pfam" id="PF13188">
    <property type="entry name" value="PAS_8"/>
    <property type="match status" value="1"/>
</dbReference>
<feature type="transmembrane region" description="Helical" evidence="6">
    <location>
        <begin position="12"/>
        <end position="35"/>
    </location>
</feature>
<dbReference type="PANTHER" id="PTHR46663">
    <property type="entry name" value="DIGUANYLATE CYCLASE DGCT-RELATED"/>
    <property type="match status" value="1"/>
</dbReference>
<feature type="domain" description="GGDEF" evidence="8">
    <location>
        <begin position="342"/>
        <end position="475"/>
    </location>
</feature>
<dbReference type="GO" id="GO:0016020">
    <property type="term" value="C:membrane"/>
    <property type="evidence" value="ECO:0007669"/>
    <property type="project" value="UniProtKB-SubCell"/>
</dbReference>
<dbReference type="STRING" id="314283.MED297_08531"/>
<dbReference type="SMART" id="SM00267">
    <property type="entry name" value="GGDEF"/>
    <property type="match status" value="1"/>
</dbReference>
<dbReference type="AlphaFoldDB" id="A4BJ07"/>
<reference evidence="9 10" key="1">
    <citation type="submission" date="2006-02" db="EMBL/GenBank/DDBJ databases">
        <authorList>
            <person name="Pinhassi J."/>
            <person name="Pedros-Alio C."/>
            <person name="Ferriera S."/>
            <person name="Johnson J."/>
            <person name="Kravitz S."/>
            <person name="Halpern A."/>
            <person name="Remington K."/>
            <person name="Beeson K."/>
            <person name="Tran B."/>
            <person name="Rogers Y.-H."/>
            <person name="Friedman R."/>
            <person name="Venter J.C."/>
        </authorList>
    </citation>
    <scope>NUCLEOTIDE SEQUENCE [LARGE SCALE GENOMIC DNA]</scope>
    <source>
        <strain evidence="9 10">MED297</strain>
    </source>
</reference>
<dbReference type="RefSeq" id="WP_008045848.1">
    <property type="nucleotide sequence ID" value="NZ_CH724152.1"/>
</dbReference>
<dbReference type="PANTHER" id="PTHR46663:SF2">
    <property type="entry name" value="GGDEF DOMAIN-CONTAINING PROTEIN"/>
    <property type="match status" value="1"/>
</dbReference>
<dbReference type="InterPro" id="IPR043128">
    <property type="entry name" value="Rev_trsase/Diguanyl_cyclase"/>
</dbReference>
<evidence type="ECO:0000256" key="1">
    <source>
        <dbReference type="ARBA" id="ARBA00004141"/>
    </source>
</evidence>
<dbReference type="CDD" id="cd01949">
    <property type="entry name" value="GGDEF"/>
    <property type="match status" value="1"/>
</dbReference>
<evidence type="ECO:0000313" key="10">
    <source>
        <dbReference type="Proteomes" id="UP000005953"/>
    </source>
</evidence>
<feature type="region of interest" description="Disordered" evidence="5">
    <location>
        <begin position="462"/>
        <end position="483"/>
    </location>
</feature>
<dbReference type="EMBL" id="AAOE01000030">
    <property type="protein sequence ID" value="EAR07852.1"/>
    <property type="molecule type" value="Genomic_DNA"/>
</dbReference>
<proteinExistence type="predicted"/>
<keyword evidence="10" id="KW-1185">Reference proteome</keyword>
<dbReference type="Proteomes" id="UP000005953">
    <property type="component" value="Unassembled WGS sequence"/>
</dbReference>
<keyword evidence="2 6" id="KW-0812">Transmembrane</keyword>
<keyword evidence="4 6" id="KW-0472">Membrane</keyword>
<dbReference type="SUPFAM" id="SSF55785">
    <property type="entry name" value="PYP-like sensor domain (PAS domain)"/>
    <property type="match status" value="1"/>
</dbReference>
<accession>A4BJ07</accession>
<dbReference type="InterPro" id="IPR029787">
    <property type="entry name" value="Nucleotide_cyclase"/>
</dbReference>
<dbReference type="SUPFAM" id="SSF55073">
    <property type="entry name" value="Nucleotide cyclase"/>
    <property type="match status" value="1"/>
</dbReference>
<dbReference type="InterPro" id="IPR000014">
    <property type="entry name" value="PAS"/>
</dbReference>
<dbReference type="NCBIfam" id="TIGR00254">
    <property type="entry name" value="GGDEF"/>
    <property type="match status" value="1"/>
</dbReference>
<evidence type="ECO:0000313" key="9">
    <source>
        <dbReference type="EMBL" id="EAR07852.1"/>
    </source>
</evidence>
<comment type="subcellular location">
    <subcellularLocation>
        <location evidence="1">Membrane</location>
        <topology evidence="1">Multi-pass membrane protein</topology>
    </subcellularLocation>
</comment>
<feature type="compositionally biased region" description="Low complexity" evidence="5">
    <location>
        <begin position="473"/>
        <end position="483"/>
    </location>
</feature>